<protein>
    <submittedName>
        <fullName evidence="3">Hypothetical membrane protein</fullName>
    </submittedName>
</protein>
<dbReference type="KEGG" id="sta:STHERM_c02690"/>
<evidence type="ECO:0000256" key="2">
    <source>
        <dbReference type="SAM" id="Phobius"/>
    </source>
</evidence>
<evidence type="ECO:0000256" key="1">
    <source>
        <dbReference type="SAM" id="MobiDB-lite"/>
    </source>
</evidence>
<dbReference type="HOGENOM" id="CLU_711536_0_0_12"/>
<reference key="1">
    <citation type="submission" date="2009-08" db="EMBL/GenBank/DDBJ databases">
        <title>The genome sequence of Spirochaeta thermophila DSM6192.</title>
        <authorList>
            <person name="Angelov A."/>
            <person name="Mientus M."/>
            <person name="Wittenberg S."/>
            <person name="Lehmann R."/>
            <person name="Liesegang H."/>
            <person name="Daniel R."/>
            <person name="Liebl W."/>
        </authorList>
    </citation>
    <scope>NUCLEOTIDE SEQUENCE</scope>
    <source>
        <strain>DSM 6192</strain>
    </source>
</reference>
<proteinExistence type="predicted"/>
<keyword evidence="2" id="KW-1133">Transmembrane helix</keyword>
<feature type="transmembrane region" description="Helical" evidence="2">
    <location>
        <begin position="204"/>
        <end position="224"/>
    </location>
</feature>
<keyword evidence="2" id="KW-0472">Membrane</keyword>
<name>E0RNW9_WINT6</name>
<feature type="compositionally biased region" description="Low complexity" evidence="1">
    <location>
        <begin position="109"/>
        <end position="124"/>
    </location>
</feature>
<organism evidence="3 4">
    <name type="scientific">Winmispira thermophila (strain ATCC 49972 / DSM 6192 / RI 19.B1)</name>
    <name type="common">Spirochaeta thermophila</name>
    <dbReference type="NCBI Taxonomy" id="665571"/>
    <lineage>
        <taxon>Bacteria</taxon>
        <taxon>Pseudomonadati</taxon>
        <taxon>Spirochaetota</taxon>
        <taxon>Spirochaetia</taxon>
        <taxon>Winmispirales</taxon>
        <taxon>Winmispiraceae</taxon>
        <taxon>Winmispira</taxon>
    </lineage>
</organism>
<evidence type="ECO:0000313" key="4">
    <source>
        <dbReference type="Proteomes" id="UP000001296"/>
    </source>
</evidence>
<keyword evidence="2" id="KW-0812">Transmembrane</keyword>
<accession>E0RNW9</accession>
<evidence type="ECO:0000313" key="3">
    <source>
        <dbReference type="EMBL" id="ADN01242.1"/>
    </source>
</evidence>
<feature type="region of interest" description="Disordered" evidence="1">
    <location>
        <begin position="67"/>
        <end position="124"/>
    </location>
</feature>
<dbReference type="AlphaFoldDB" id="E0RNW9"/>
<gene>
    <name evidence="3" type="ordered locus">STHERM_c02690</name>
</gene>
<dbReference type="Proteomes" id="UP000001296">
    <property type="component" value="Chromosome"/>
</dbReference>
<sequence>MGQVREVGEVRGWGSSGRGRGCSTRRGACCGAGMRRWGRRLRSRTGSPRSWRGTKVCVTSAATPLSRRGVSSWGTKGGTSVWTPGWSTPGSMAWEASPTSSSKKGRDGGSISRMKGRSGSSSSTIRRYEVAIRNPMRYDDRSGTERSRNMKRITAGCLLVVCVALPFFGQEAVSVVDEPGVATVLLREYVAHKQLEAASQVDEFASFMTGLVLIGAGSSLFIWLDDVTSLMASGNPSWSYGTTYTAAWVLTGGGIVLTTVGLHGLAVPRPAVEAAYAEVLKVSDPATREVLASGVLRDVAEAARQRRTRQGTWTILTPVVALGTLIGVNLVQGKDWGEGVDGYWLTGSLGAVVSGIRMLSTPSYEERLYERYLLTSTYDIQSGAVPGP</sequence>
<dbReference type="PaxDb" id="665571-STHERM_c02690"/>
<reference evidence="3 4" key="2">
    <citation type="journal article" date="2010" name="J. Bacteriol.">
        <title>Genome sequence of the polysaccharide-degrading, thermophilic anaerobe Spirochaeta thermophila DSM 6192.</title>
        <authorList>
            <person name="Angelov A."/>
            <person name="Liebl S."/>
            <person name="Ballschmiter M."/>
            <person name="Bomeke M."/>
            <person name="Lehmann R."/>
            <person name="Liesegang H."/>
            <person name="Daniel R."/>
            <person name="Liebl W."/>
        </authorList>
    </citation>
    <scope>NUCLEOTIDE SEQUENCE [LARGE SCALE GENOMIC DNA]</scope>
    <source>
        <strain evidence="4">ATCC 49972 / DSM 6192 / RI 19.B1</strain>
    </source>
</reference>
<feature type="compositionally biased region" description="Polar residues" evidence="1">
    <location>
        <begin position="72"/>
        <end position="90"/>
    </location>
</feature>
<feature type="transmembrane region" description="Helical" evidence="2">
    <location>
        <begin position="313"/>
        <end position="331"/>
    </location>
</feature>
<dbReference type="EMBL" id="CP001698">
    <property type="protein sequence ID" value="ADN01242.1"/>
    <property type="molecule type" value="Genomic_DNA"/>
</dbReference>
<feature type="region of interest" description="Disordered" evidence="1">
    <location>
        <begin position="1"/>
        <end position="22"/>
    </location>
</feature>